<feature type="transmembrane region" description="Helical" evidence="2">
    <location>
        <begin position="20"/>
        <end position="40"/>
    </location>
</feature>
<name>A0A3B1AWE8_9ZZZZ</name>
<proteinExistence type="predicted"/>
<sequence length="524" mass="59279">MRDQFLQLLTYARGMWRYRWYGLILTWCISIIGWVVVYSIPDKYAASTRVQIERQSALEPLLKGLAVDTNIISKVALMTRVLMGRENLENIINNTDLKNYAKTPADKQRLIVSLRQNIKIGLPRRRGDAVYTFRYSHTEAYIAKQVIEDLLKTLVDGAILDSLTDKKSAQNFIVEQLGQQEVRLTVAEEKLAQFKKKNVGMMPSDGQGYYARLQLSYEERDKLRSELRIAKNKYELLDKQLKGEAPAFAGDSDTDKKIRAHTAALDELLLKYTEQYPDVIAKRAIIAQLRKKKARELTERAEKPTSLNAQQSDLSLNPVYQDTKIALSAAEVEVKTIQSKLNEQNIKIRKYEALVDTIPEVEAQLSRLNRDYTVIKTQYEALLGRLESAKLSAEADKGRDNIKFKIIDPPFVPVAPASPNRMLLMFGALLAGIASGLGLMFVLYMLRPVFITTQELNATLGLPVLGSVKIRWSDAQKEKLKFELTKFMAAAFCLIIIFSVVLIFRDSGSYYLQEVVLGHAGGVS</sequence>
<feature type="transmembrane region" description="Helical" evidence="2">
    <location>
        <begin position="487"/>
        <end position="504"/>
    </location>
</feature>
<keyword evidence="2" id="KW-0472">Membrane</keyword>
<evidence type="ECO:0000256" key="1">
    <source>
        <dbReference type="SAM" id="Coils"/>
    </source>
</evidence>
<dbReference type="InterPro" id="IPR050445">
    <property type="entry name" value="Bact_polysacc_biosynth/exp"/>
</dbReference>
<feature type="coiled-coil region" evidence="1">
    <location>
        <begin position="177"/>
        <end position="240"/>
    </location>
</feature>
<feature type="coiled-coil region" evidence="1">
    <location>
        <begin position="327"/>
        <end position="371"/>
    </location>
</feature>
<dbReference type="EMBL" id="UOFT01000065">
    <property type="protein sequence ID" value="VAW98314.1"/>
    <property type="molecule type" value="Genomic_DNA"/>
</dbReference>
<dbReference type="Pfam" id="PF13807">
    <property type="entry name" value="GNVR"/>
    <property type="match status" value="1"/>
</dbReference>
<dbReference type="GO" id="GO:0004713">
    <property type="term" value="F:protein tyrosine kinase activity"/>
    <property type="evidence" value="ECO:0007669"/>
    <property type="project" value="TreeGrafter"/>
</dbReference>
<dbReference type="NCBIfam" id="TIGR03007">
    <property type="entry name" value="pepcterm_ChnLen"/>
    <property type="match status" value="1"/>
</dbReference>
<gene>
    <name evidence="4" type="ORF">MNBD_GAMMA23-58</name>
</gene>
<dbReference type="InterPro" id="IPR014345">
    <property type="entry name" value="XrtA_polysacc_chain"/>
</dbReference>
<evidence type="ECO:0000313" key="4">
    <source>
        <dbReference type="EMBL" id="VAW98314.1"/>
    </source>
</evidence>
<dbReference type="PANTHER" id="PTHR32309">
    <property type="entry name" value="TYROSINE-PROTEIN KINASE"/>
    <property type="match status" value="1"/>
</dbReference>
<reference evidence="4" key="1">
    <citation type="submission" date="2018-06" db="EMBL/GenBank/DDBJ databases">
        <authorList>
            <person name="Zhirakovskaya E."/>
        </authorList>
    </citation>
    <scope>NUCLEOTIDE SEQUENCE</scope>
</reference>
<evidence type="ECO:0000259" key="3">
    <source>
        <dbReference type="Pfam" id="PF13807"/>
    </source>
</evidence>
<evidence type="ECO:0000256" key="2">
    <source>
        <dbReference type="SAM" id="Phobius"/>
    </source>
</evidence>
<feature type="transmembrane region" description="Helical" evidence="2">
    <location>
        <begin position="422"/>
        <end position="446"/>
    </location>
</feature>
<feature type="domain" description="Tyrosine-protein kinase G-rich" evidence="3">
    <location>
        <begin position="364"/>
        <end position="442"/>
    </location>
</feature>
<dbReference type="InterPro" id="IPR032807">
    <property type="entry name" value="GNVR"/>
</dbReference>
<dbReference type="PANTHER" id="PTHR32309:SF13">
    <property type="entry name" value="FERRIC ENTEROBACTIN TRANSPORT PROTEIN FEPE"/>
    <property type="match status" value="1"/>
</dbReference>
<protein>
    <recommendedName>
        <fullName evidence="3">Tyrosine-protein kinase G-rich domain-containing protein</fullName>
    </recommendedName>
</protein>
<keyword evidence="1" id="KW-0175">Coiled coil</keyword>
<accession>A0A3B1AWE8</accession>
<keyword evidence="2" id="KW-0812">Transmembrane</keyword>
<organism evidence="4">
    <name type="scientific">hydrothermal vent metagenome</name>
    <dbReference type="NCBI Taxonomy" id="652676"/>
    <lineage>
        <taxon>unclassified sequences</taxon>
        <taxon>metagenomes</taxon>
        <taxon>ecological metagenomes</taxon>
    </lineage>
</organism>
<dbReference type="AlphaFoldDB" id="A0A3B1AWE8"/>
<keyword evidence="2" id="KW-1133">Transmembrane helix</keyword>
<dbReference type="GO" id="GO:0005886">
    <property type="term" value="C:plasma membrane"/>
    <property type="evidence" value="ECO:0007669"/>
    <property type="project" value="TreeGrafter"/>
</dbReference>